<evidence type="ECO:0000313" key="8">
    <source>
        <dbReference type="EMBL" id="VBB44752.1"/>
    </source>
</evidence>
<evidence type="ECO:0000256" key="6">
    <source>
        <dbReference type="ARBA" id="ARBA00023180"/>
    </source>
</evidence>
<dbReference type="InterPro" id="IPR008979">
    <property type="entry name" value="Galactose-bd-like_sf"/>
</dbReference>
<evidence type="ECO:0000256" key="5">
    <source>
        <dbReference type="ARBA" id="ARBA00022801"/>
    </source>
</evidence>
<dbReference type="Gene3D" id="2.60.120.560">
    <property type="entry name" value="Exo-inulinase, domain 1"/>
    <property type="match status" value="1"/>
</dbReference>
<dbReference type="InterPro" id="IPR026444">
    <property type="entry name" value="Secre_tail"/>
</dbReference>
<sequence>MKYKRKIFDFFFLFLFIINPNTIIAQNPHLTIDLSKKGVPISPTHYGIFFEDINHAADGGLYAELIRNRSFEDSSSPDYWTVFNSSGALISSAIDDTTKLLNSAQSRALKLVIITDGKPTSYAGVYNSGFWGINVVAGQQYKLSFFAKCDNNFNGKAVASLVDANFTVYAADTISEITSEWKKYTCVLTAKGSNSNARFAISFNSKGTVWLDMVSLFPPTYKNRENGLRPDLAQLLEDMKPKFMRFPGGCFVEGDVLANRFQWKKSIGKIEERPGHWNLWGYRTSDGMGYHEFLQLAEDIDAEPLFVVNVGLAHNDNQSVNDLSGYIQDALDAIEYANGSLYTTYGAMRAANGHPEPFNLKYIEIGNENYHGDNYGNRYLQFYNAIKAKYPEIQCIGNVAAWGTDNPTWTFSYPVDLVDEHYYRNPQWFIDQYKKYDTYSRTGPKIYVGEYAVTSGCGTGNLIAALGEAVYMAGMEKNSDIVPMNSYAPIFVNTNDRKWNPDMIVYNASNSYGTPSYYVQKLFANNIGTVNIEVSDSLNMKLNPITGNVGLGTWSTKAEYSQVSVTNSTNSVLFSDNFANASNWTPTSGTWNVSSGVYQQTSTATDCRSIANVAINDTTYTYSLKARKTSGNEGFLIIFGYKDKDNFYWWNIGGWNNTKHAIEKCSDGSKSTVASISGSISTNVWYDIRIEVSKTQIKCYLNNNLIHTLENKSSQILYTAASEDEINKKLYLKIINPSNSDVSSSLKFNGFQTLNALNGIITELTSSSGLDENSFEQPTKIIPSTNDVNIVGTDLNYNFKANSITIFKLNTDINNAVSTLKKKDETLIFPNPCKDFIKIKGLDNEKAMIEVLNLNGQTVLKEQILLSNKINISFLKSGIYTIIVSKDGKQKTGKLIKE</sequence>
<dbReference type="Gene3D" id="2.60.120.260">
    <property type="entry name" value="Galactose-binding domain-like"/>
    <property type="match status" value="1"/>
</dbReference>
<evidence type="ECO:0000259" key="7">
    <source>
        <dbReference type="SMART" id="SM00813"/>
    </source>
</evidence>
<organism evidence="8">
    <name type="scientific">uncultured Paludibacter sp</name>
    <dbReference type="NCBI Taxonomy" id="497635"/>
    <lineage>
        <taxon>Bacteria</taxon>
        <taxon>Pseudomonadati</taxon>
        <taxon>Bacteroidota</taxon>
        <taxon>Bacteroidia</taxon>
        <taxon>Bacteroidales</taxon>
        <taxon>Paludibacteraceae</taxon>
        <taxon>Paludibacter</taxon>
        <taxon>environmental samples</taxon>
    </lineage>
</organism>
<dbReference type="InterPro" id="IPR017853">
    <property type="entry name" value="GH"/>
</dbReference>
<keyword evidence="4" id="KW-0732">Signal</keyword>
<protein>
    <recommendedName>
        <fullName evidence="3">non-reducing end alpha-L-arabinofuranosidase</fullName>
        <ecNumber evidence="3">3.2.1.55</ecNumber>
    </recommendedName>
</protein>
<dbReference type="Pfam" id="PF18962">
    <property type="entry name" value="Por_Secre_tail"/>
    <property type="match status" value="1"/>
</dbReference>
<accession>A0A653AAR1</accession>
<keyword evidence="5" id="KW-0378">Hydrolase</keyword>
<evidence type="ECO:0000256" key="3">
    <source>
        <dbReference type="ARBA" id="ARBA00012670"/>
    </source>
</evidence>
<dbReference type="PANTHER" id="PTHR31776">
    <property type="entry name" value="ALPHA-L-ARABINOFURANOSIDASE 1"/>
    <property type="match status" value="1"/>
</dbReference>
<dbReference type="SMART" id="SM00813">
    <property type="entry name" value="Alpha-L-AF_C"/>
    <property type="match status" value="1"/>
</dbReference>
<name>A0A653AAR1_9BACT</name>
<comment type="catalytic activity">
    <reaction evidence="1">
        <text>Hydrolysis of terminal non-reducing alpha-L-arabinofuranoside residues in alpha-L-arabinosides.</text>
        <dbReference type="EC" id="3.2.1.55"/>
    </reaction>
</comment>
<proteinExistence type="inferred from homology"/>
<dbReference type="EC" id="3.2.1.55" evidence="3"/>
<dbReference type="InterPro" id="IPR051563">
    <property type="entry name" value="Glycosyl_Hydrolase_51"/>
</dbReference>
<dbReference type="GO" id="GO:0046556">
    <property type="term" value="F:alpha-L-arabinofuranosidase activity"/>
    <property type="evidence" value="ECO:0007669"/>
    <property type="project" value="UniProtKB-EC"/>
</dbReference>
<dbReference type="EMBL" id="UPXZ01000019">
    <property type="protein sequence ID" value="VBB44752.1"/>
    <property type="molecule type" value="Genomic_DNA"/>
</dbReference>
<dbReference type="InterPro" id="IPR010720">
    <property type="entry name" value="Alpha-L-AF_C"/>
</dbReference>
<dbReference type="Pfam" id="PF06964">
    <property type="entry name" value="Alpha-L-AF_C"/>
    <property type="match status" value="1"/>
</dbReference>
<evidence type="ECO:0000256" key="4">
    <source>
        <dbReference type="ARBA" id="ARBA00022729"/>
    </source>
</evidence>
<evidence type="ECO:0000256" key="1">
    <source>
        <dbReference type="ARBA" id="ARBA00001462"/>
    </source>
</evidence>
<dbReference type="NCBIfam" id="TIGR04183">
    <property type="entry name" value="Por_Secre_tail"/>
    <property type="match status" value="1"/>
</dbReference>
<dbReference type="PANTHER" id="PTHR31776:SF0">
    <property type="entry name" value="ALPHA-L-ARABINOFURANOSIDASE 1"/>
    <property type="match status" value="1"/>
</dbReference>
<dbReference type="Pfam" id="PF22848">
    <property type="entry name" value="ASD1_dom"/>
    <property type="match status" value="1"/>
</dbReference>
<dbReference type="SUPFAM" id="SSF51445">
    <property type="entry name" value="(Trans)glycosidases"/>
    <property type="match status" value="1"/>
</dbReference>
<keyword evidence="6" id="KW-0325">Glycoprotein</keyword>
<dbReference type="InterPro" id="IPR055235">
    <property type="entry name" value="ASD1_cat"/>
</dbReference>
<comment type="similarity">
    <text evidence="2">Belongs to the glycosyl hydrolase 51 family.</text>
</comment>
<evidence type="ECO:0000256" key="2">
    <source>
        <dbReference type="ARBA" id="ARBA00007186"/>
    </source>
</evidence>
<dbReference type="SUPFAM" id="SSF49785">
    <property type="entry name" value="Galactose-binding domain-like"/>
    <property type="match status" value="1"/>
</dbReference>
<dbReference type="AlphaFoldDB" id="A0A653AAR1"/>
<dbReference type="GO" id="GO:0046373">
    <property type="term" value="P:L-arabinose metabolic process"/>
    <property type="evidence" value="ECO:0007669"/>
    <property type="project" value="InterPro"/>
</dbReference>
<dbReference type="Gene3D" id="3.20.20.80">
    <property type="entry name" value="Glycosidases"/>
    <property type="match status" value="1"/>
</dbReference>
<gene>
    <name evidence="8" type="ORF">TRIP_D260166</name>
</gene>
<dbReference type="SUPFAM" id="SSF49899">
    <property type="entry name" value="Concanavalin A-like lectins/glucanases"/>
    <property type="match status" value="1"/>
</dbReference>
<feature type="domain" description="Alpha-L-arabinofuranosidase C-terminal" evidence="7">
    <location>
        <begin position="449"/>
        <end position="803"/>
    </location>
</feature>
<reference evidence="8" key="1">
    <citation type="submission" date="2018-07" db="EMBL/GenBank/DDBJ databases">
        <authorList>
            <consortium name="Genoscope - CEA"/>
            <person name="William W."/>
        </authorList>
    </citation>
    <scope>NUCLEOTIDE SEQUENCE</scope>
    <source>
        <strain evidence="8">IK1</strain>
    </source>
</reference>
<dbReference type="InterPro" id="IPR013320">
    <property type="entry name" value="ConA-like_dom_sf"/>
</dbReference>